<feature type="region of interest" description="Disordered" evidence="1">
    <location>
        <begin position="457"/>
        <end position="491"/>
    </location>
</feature>
<dbReference type="GO" id="GO:0005198">
    <property type="term" value="F:structural molecule activity"/>
    <property type="evidence" value="ECO:0007669"/>
    <property type="project" value="InterPro"/>
</dbReference>
<name>A0A443M041_9RHOB</name>
<reference evidence="3" key="1">
    <citation type="submission" date="2019-01" db="EMBL/GenBank/DDBJ databases">
        <title>Sinorhodobacter populi sp. nov. isolated from the symptomatic bark tissue of Populus euramericana canker.</title>
        <authorList>
            <person name="Li Y."/>
        </authorList>
    </citation>
    <scope>NUCLEOTIDE SEQUENCE [LARGE SCALE GENOMIC DNA]</scope>
    <source>
        <strain evidence="3">CGMCC 1.12963</strain>
    </source>
</reference>
<organism evidence="2 3">
    <name type="scientific">Paenirhodobacter huangdaonensis</name>
    <dbReference type="NCBI Taxonomy" id="2501515"/>
    <lineage>
        <taxon>Bacteria</taxon>
        <taxon>Pseudomonadati</taxon>
        <taxon>Pseudomonadota</taxon>
        <taxon>Alphaproteobacteria</taxon>
        <taxon>Rhodobacterales</taxon>
        <taxon>Rhodobacter group</taxon>
        <taxon>Paenirhodobacter</taxon>
    </lineage>
</organism>
<gene>
    <name evidence="2" type="ORF">EOW66_02155</name>
</gene>
<dbReference type="NCBIfam" id="TIGR01539">
    <property type="entry name" value="portal_lambda"/>
    <property type="match status" value="1"/>
</dbReference>
<accession>A0A443M041</accession>
<proteinExistence type="predicted"/>
<dbReference type="InterPro" id="IPR006429">
    <property type="entry name" value="Phage_lambda_portal"/>
</dbReference>
<dbReference type="Proteomes" id="UP000288071">
    <property type="component" value="Unassembled WGS sequence"/>
</dbReference>
<keyword evidence="3" id="KW-1185">Reference proteome</keyword>
<evidence type="ECO:0000313" key="2">
    <source>
        <dbReference type="EMBL" id="RWR54890.1"/>
    </source>
</evidence>
<dbReference type="EMBL" id="SAVA01000001">
    <property type="protein sequence ID" value="RWR54890.1"/>
    <property type="molecule type" value="Genomic_DNA"/>
</dbReference>
<protein>
    <submittedName>
        <fullName evidence="2">Phage portal protein</fullName>
    </submittedName>
</protein>
<dbReference type="AlphaFoldDB" id="A0A443M041"/>
<dbReference type="RefSeq" id="WP_128154457.1">
    <property type="nucleotide sequence ID" value="NZ_JBHSOM010000007.1"/>
</dbReference>
<dbReference type="GO" id="GO:0019068">
    <property type="term" value="P:virion assembly"/>
    <property type="evidence" value="ECO:0007669"/>
    <property type="project" value="InterPro"/>
</dbReference>
<reference evidence="2 3" key="2">
    <citation type="submission" date="2019-01" db="EMBL/GenBank/DDBJ databases">
        <title>Sinorhodobacter populi sp. nov. isolated from the symptomatic bark tissue of Populus euramericana canker.</title>
        <authorList>
            <person name="Xu G."/>
        </authorList>
    </citation>
    <scope>NUCLEOTIDE SEQUENCE [LARGE SCALE GENOMIC DNA]</scope>
    <source>
        <strain evidence="2 3">CGMCC 1.12963</strain>
    </source>
</reference>
<dbReference type="Pfam" id="PF05136">
    <property type="entry name" value="Phage_portal_2"/>
    <property type="match status" value="1"/>
</dbReference>
<comment type="caution">
    <text evidence="2">The sequence shown here is derived from an EMBL/GenBank/DDBJ whole genome shotgun (WGS) entry which is preliminary data.</text>
</comment>
<evidence type="ECO:0000256" key="1">
    <source>
        <dbReference type="SAM" id="MobiDB-lite"/>
    </source>
</evidence>
<sequence>MGMIDRVVAAFSPRRAAERERARLLTMHYRAAQLGRNNEGIRASGSDADLAGRDRRRIAFYARDLIRNTPMAARIQQVITGHVVGDGILPKIQCSRVLPVPMQKRLKLQGLEMIETHCDTVAIDRCGLQNLYGLQALAMNTIVDAGEVLIRRHRPASAGLCIPLQLEVLEPDYIDDTRFGLTLDGHEIREGIEYDQGGNRVAYWLYTQHPGGEWRPGASPLTSERVPAEDLIHVFRVDRPGQTRGVSWYTPVAEKLLNADDADDAHLMRQKIAACFVAFHHMNMDNMPRPELGETLQPGLIMPVGSDEDMTFGEPPQVGDYGEFKKGVYRSVAMGVGITYEAMTGDLGGVNFSSARIGRLEMERNVSGWQWRMLVPMMLQPIGRWIVEAWSDVTPELWDIPGAVRLTWVPPHRILVDPAREFSALREAVRSGFQSRQGVVRQLGVDPERLLEEQLQDKEEADRLGLPFDSDPRADVSRQVAGFSDKETQDE</sequence>
<evidence type="ECO:0000313" key="3">
    <source>
        <dbReference type="Proteomes" id="UP000288071"/>
    </source>
</evidence>